<dbReference type="OrthoDB" id="333383at2"/>
<organism evidence="2 3">
    <name type="scientific">Dyadobacter soli</name>
    <dbReference type="NCBI Taxonomy" id="659014"/>
    <lineage>
        <taxon>Bacteria</taxon>
        <taxon>Pseudomonadati</taxon>
        <taxon>Bacteroidota</taxon>
        <taxon>Cytophagia</taxon>
        <taxon>Cytophagales</taxon>
        <taxon>Spirosomataceae</taxon>
        <taxon>Dyadobacter</taxon>
    </lineage>
</organism>
<dbReference type="RefSeq" id="WP_090152515.1">
    <property type="nucleotide sequence ID" value="NZ_FNAN01000010.1"/>
</dbReference>
<dbReference type="Proteomes" id="UP000198748">
    <property type="component" value="Unassembled WGS sequence"/>
</dbReference>
<protein>
    <submittedName>
        <fullName evidence="2">SnoaL-like domain-containing protein</fullName>
    </submittedName>
</protein>
<accession>A0A1G7K6J3</accession>
<dbReference type="STRING" id="659014.SAMN04487996_11033"/>
<keyword evidence="3" id="KW-1185">Reference proteome</keyword>
<dbReference type="Gene3D" id="3.10.450.50">
    <property type="match status" value="1"/>
</dbReference>
<dbReference type="AlphaFoldDB" id="A0A1G7K6J3"/>
<proteinExistence type="predicted"/>
<gene>
    <name evidence="2" type="ORF">SAMN04487996_11033</name>
</gene>
<feature type="domain" description="SnoaL-like" evidence="1">
    <location>
        <begin position="13"/>
        <end position="91"/>
    </location>
</feature>
<sequence length="120" mass="13730">MHLTEQAAQSFATQWIGAWNRHDLPAIMALYSEDIRFYSPYIIKLEMNAEGMINRKADLEKYFGKALGIYADLHFELHQVLTGADSVILYYKSVNNRMAAELMQLDESGKISLVKAHYNA</sequence>
<dbReference type="SUPFAM" id="SSF54427">
    <property type="entry name" value="NTF2-like"/>
    <property type="match status" value="1"/>
</dbReference>
<evidence type="ECO:0000313" key="3">
    <source>
        <dbReference type="Proteomes" id="UP000198748"/>
    </source>
</evidence>
<dbReference type="InterPro" id="IPR037401">
    <property type="entry name" value="SnoaL-like"/>
</dbReference>
<reference evidence="3" key="1">
    <citation type="submission" date="2016-10" db="EMBL/GenBank/DDBJ databases">
        <authorList>
            <person name="Varghese N."/>
            <person name="Submissions S."/>
        </authorList>
    </citation>
    <scope>NUCLEOTIDE SEQUENCE [LARGE SCALE GENOMIC DNA]</scope>
    <source>
        <strain evidence="3">DSM 25329</strain>
    </source>
</reference>
<name>A0A1G7K6J3_9BACT</name>
<dbReference type="Pfam" id="PF12680">
    <property type="entry name" value="SnoaL_2"/>
    <property type="match status" value="1"/>
</dbReference>
<evidence type="ECO:0000259" key="1">
    <source>
        <dbReference type="Pfam" id="PF12680"/>
    </source>
</evidence>
<dbReference type="InterPro" id="IPR032710">
    <property type="entry name" value="NTF2-like_dom_sf"/>
</dbReference>
<dbReference type="EMBL" id="FNAN01000010">
    <property type="protein sequence ID" value="SDF32875.1"/>
    <property type="molecule type" value="Genomic_DNA"/>
</dbReference>
<evidence type="ECO:0000313" key="2">
    <source>
        <dbReference type="EMBL" id="SDF32875.1"/>
    </source>
</evidence>